<dbReference type="EMBL" id="LCKD01000001">
    <property type="protein sequence ID" value="KKT90413.1"/>
    <property type="molecule type" value="Genomic_DNA"/>
</dbReference>
<comment type="caution">
    <text evidence="2">The sequence shown here is derived from an EMBL/GenBank/DDBJ whole genome shotgun (WGS) entry which is preliminary data.</text>
</comment>
<feature type="transmembrane region" description="Helical" evidence="1">
    <location>
        <begin position="77"/>
        <end position="96"/>
    </location>
</feature>
<name>A0A0G1L3J3_9BACT</name>
<evidence type="ECO:0000313" key="2">
    <source>
        <dbReference type="EMBL" id="KKT90413.1"/>
    </source>
</evidence>
<feature type="non-terminal residue" evidence="2">
    <location>
        <position position="127"/>
    </location>
</feature>
<organism evidence="2 3">
    <name type="scientific">Candidatus Yanofskybacteria bacterium GW2011_GWB1_45_11</name>
    <dbReference type="NCBI Taxonomy" id="1619026"/>
    <lineage>
        <taxon>Bacteria</taxon>
        <taxon>Candidatus Yanofskyibacteriota</taxon>
    </lineage>
</organism>
<dbReference type="AlphaFoldDB" id="A0A0G1L3J3"/>
<sequence length="127" mass="14883">MNKFALKKDIWLPIAVLMIAAGFVYFFNLNNKLFWDDSDWIINNIFVHEFSWTNIKFWFTHDVLAGVGLQSNYYRPFLFLTFALNYIVAGAQPLFWHLTSNFIHIANAILVFFLLRGLELGISKSQK</sequence>
<keyword evidence="1" id="KW-0472">Membrane</keyword>
<reference evidence="2 3" key="1">
    <citation type="journal article" date="2015" name="Nature">
        <title>rRNA introns, odd ribosomes, and small enigmatic genomes across a large radiation of phyla.</title>
        <authorList>
            <person name="Brown C.T."/>
            <person name="Hug L.A."/>
            <person name="Thomas B.C."/>
            <person name="Sharon I."/>
            <person name="Castelle C.J."/>
            <person name="Singh A."/>
            <person name="Wilkins M.J."/>
            <person name="Williams K.H."/>
            <person name="Banfield J.F."/>
        </authorList>
    </citation>
    <scope>NUCLEOTIDE SEQUENCE [LARGE SCALE GENOMIC DNA]</scope>
</reference>
<dbReference type="Proteomes" id="UP000034368">
    <property type="component" value="Unassembled WGS sequence"/>
</dbReference>
<protein>
    <submittedName>
        <fullName evidence="2">TPR domain protein</fullName>
    </submittedName>
</protein>
<evidence type="ECO:0000313" key="3">
    <source>
        <dbReference type="Proteomes" id="UP000034368"/>
    </source>
</evidence>
<keyword evidence="1" id="KW-1133">Transmembrane helix</keyword>
<gene>
    <name evidence="2" type="ORF">UW90_C0001G0001</name>
</gene>
<proteinExistence type="predicted"/>
<keyword evidence="1" id="KW-0812">Transmembrane</keyword>
<evidence type="ECO:0000256" key="1">
    <source>
        <dbReference type="SAM" id="Phobius"/>
    </source>
</evidence>
<accession>A0A0G1L3J3</accession>
<feature type="transmembrane region" description="Helical" evidence="1">
    <location>
        <begin position="102"/>
        <end position="122"/>
    </location>
</feature>
<feature type="transmembrane region" description="Helical" evidence="1">
    <location>
        <begin position="12"/>
        <end position="29"/>
    </location>
</feature>